<proteinExistence type="predicted"/>
<dbReference type="PANTHER" id="PTHR34825:SF2">
    <property type="entry name" value="AAA-ATPASE-LIKE DOMAIN-CONTAINING PROTEIN"/>
    <property type="match status" value="1"/>
</dbReference>
<evidence type="ECO:0000259" key="1">
    <source>
        <dbReference type="Pfam" id="PF09820"/>
    </source>
</evidence>
<dbReference type="InterPro" id="IPR012547">
    <property type="entry name" value="PDDEXK_9"/>
</dbReference>
<evidence type="ECO:0000313" key="2">
    <source>
        <dbReference type="EMBL" id="MTW21909.1"/>
    </source>
</evidence>
<gene>
    <name evidence="2" type="ORF">GJ668_12500</name>
</gene>
<comment type="caution">
    <text evidence="2">The sequence shown here is derived from an EMBL/GenBank/DDBJ whole genome shotgun (WGS) entry which is preliminary data.</text>
</comment>
<dbReference type="AlphaFoldDB" id="A0A6N8EGE3"/>
<feature type="domain" description="AAA-ATPase-like" evidence="1">
    <location>
        <begin position="75"/>
        <end position="298"/>
    </location>
</feature>
<evidence type="ECO:0000313" key="3">
    <source>
        <dbReference type="Proteomes" id="UP000434044"/>
    </source>
</evidence>
<accession>A0A6N8EGE3</accession>
<dbReference type="PANTHER" id="PTHR34825">
    <property type="entry name" value="CONSERVED PROTEIN, WITH A WEAK D-GALACTARATE DEHYDRATASE/ALTRONATE HYDROLASE DOMAIN"/>
    <property type="match status" value="1"/>
</dbReference>
<dbReference type="Proteomes" id="UP000434044">
    <property type="component" value="Unassembled WGS sequence"/>
</dbReference>
<protein>
    <submittedName>
        <fullName evidence="2">AAA family ATPase</fullName>
    </submittedName>
</protein>
<sequence>MSARIPGAFCGPCWSVGGRRRRGASGLIGNRCGSGVTASCSASFATASGHRPLLDPGHQEAASMTIPAQTPLRIPYGVADYVKLRRGHEYYVDKTPYLPHLEQAGRFLFLIRPRRFGKSLLQSVMECYYDAEWAKQFDELFGGTWIHAHPTPERGRYLTLRFDFSMVATSQPEQIAASFDAHLRLRIDDLLVRHAAVIPPEDAAAIRREPNSTQKLQHLFGVLTQCRLGLYLFIDEYDHFANNILVRQGAEAYRALTHGGGFFRDFFALLKGATGQSGGGLERLFITGVSPLTMDDVTSGFNIGRNISLDARFNGLLGFTHAELEALFTAFGQDLAPHRAIIDEWYNHYHFNKGRHEPIVNSDMALYYLQALGDQGLPPDELIDHNVRIDYGKLRHLLLVDQQMARVSPETPDDGVVLNGNFSQLRALIESGEVVSPVQTSFPAERLHQPENFVSLLYYLGLLSFAGECEGTPLLQVPNRTVRQLLYGYLREAYADAGIFTPASWQIGERLRAMAWRGDWQPFFAYLAECIGEQASVRDYLQGEKMIQGFLLAWLNLTPYFQVWTEQEQGGGFVDLYLAPFHFRYPDMGHAYLIELKYLKRSEDAPDRRKERLEEARTQLCRYAGDRRVRETLGGARLHPLVLLYSGWELVHSEEIQLQSGGTESA</sequence>
<dbReference type="Pfam" id="PF09820">
    <property type="entry name" value="AAA-ATPase_like"/>
    <property type="match status" value="1"/>
</dbReference>
<dbReference type="EMBL" id="WNKT01000027">
    <property type="protein sequence ID" value="MTW21909.1"/>
    <property type="molecule type" value="Genomic_DNA"/>
</dbReference>
<dbReference type="InterPro" id="IPR018631">
    <property type="entry name" value="AAA-ATPase-like_dom"/>
</dbReference>
<reference evidence="2 3" key="1">
    <citation type="submission" date="2019-11" db="EMBL/GenBank/DDBJ databases">
        <title>Whole-genome sequence of the anaerobic purple sulfur bacterium Allochromatium palmeri DSM 15591.</title>
        <authorList>
            <person name="Kyndt J.A."/>
            <person name="Meyer T.E."/>
        </authorList>
    </citation>
    <scope>NUCLEOTIDE SEQUENCE [LARGE SCALE GENOMIC DNA]</scope>
    <source>
        <strain evidence="2 3">DSM 15591</strain>
    </source>
</reference>
<dbReference type="Pfam" id="PF08011">
    <property type="entry name" value="PDDEXK_9"/>
    <property type="match status" value="1"/>
</dbReference>
<organism evidence="2 3">
    <name type="scientific">Allochromatium palmeri</name>
    <dbReference type="NCBI Taxonomy" id="231048"/>
    <lineage>
        <taxon>Bacteria</taxon>
        <taxon>Pseudomonadati</taxon>
        <taxon>Pseudomonadota</taxon>
        <taxon>Gammaproteobacteria</taxon>
        <taxon>Chromatiales</taxon>
        <taxon>Chromatiaceae</taxon>
        <taxon>Allochromatium</taxon>
    </lineage>
</organism>
<name>A0A6N8EGE3_9GAMM</name>
<dbReference type="OrthoDB" id="5749995at2"/>
<keyword evidence="3" id="KW-1185">Reference proteome</keyword>